<proteinExistence type="predicted"/>
<accession>A0A0E9RN01</accession>
<reference evidence="1" key="2">
    <citation type="journal article" date="2015" name="Fish Shellfish Immunol.">
        <title>Early steps in the European eel (Anguilla anguilla)-Vibrio vulnificus interaction in the gills: Role of the RtxA13 toxin.</title>
        <authorList>
            <person name="Callol A."/>
            <person name="Pajuelo D."/>
            <person name="Ebbesson L."/>
            <person name="Teles M."/>
            <person name="MacKenzie S."/>
            <person name="Amaro C."/>
        </authorList>
    </citation>
    <scope>NUCLEOTIDE SEQUENCE</scope>
</reference>
<organism evidence="1">
    <name type="scientific">Anguilla anguilla</name>
    <name type="common">European freshwater eel</name>
    <name type="synonym">Muraena anguilla</name>
    <dbReference type="NCBI Taxonomy" id="7936"/>
    <lineage>
        <taxon>Eukaryota</taxon>
        <taxon>Metazoa</taxon>
        <taxon>Chordata</taxon>
        <taxon>Craniata</taxon>
        <taxon>Vertebrata</taxon>
        <taxon>Euteleostomi</taxon>
        <taxon>Actinopterygii</taxon>
        <taxon>Neopterygii</taxon>
        <taxon>Teleostei</taxon>
        <taxon>Anguilliformes</taxon>
        <taxon>Anguillidae</taxon>
        <taxon>Anguilla</taxon>
    </lineage>
</organism>
<dbReference type="EMBL" id="GBXM01078365">
    <property type="protein sequence ID" value="JAH30212.1"/>
    <property type="molecule type" value="Transcribed_RNA"/>
</dbReference>
<name>A0A0E9RN01_ANGAN</name>
<evidence type="ECO:0000313" key="1">
    <source>
        <dbReference type="EMBL" id="JAH30212.1"/>
    </source>
</evidence>
<protein>
    <submittedName>
        <fullName evidence="1">Uncharacterized protein</fullName>
    </submittedName>
</protein>
<reference evidence="1" key="1">
    <citation type="submission" date="2014-11" db="EMBL/GenBank/DDBJ databases">
        <authorList>
            <person name="Amaro Gonzalez C."/>
        </authorList>
    </citation>
    <scope>NUCLEOTIDE SEQUENCE</scope>
</reference>
<dbReference type="AlphaFoldDB" id="A0A0E9RN01"/>
<sequence length="19" mass="2037">MNTAVEKNGEKSQRTSSAV</sequence>